<keyword evidence="1" id="KW-0472">Membrane</keyword>
<evidence type="ECO:0000256" key="1">
    <source>
        <dbReference type="SAM" id="Phobius"/>
    </source>
</evidence>
<dbReference type="AlphaFoldDB" id="A0A2S2QXM1"/>
<accession>A0A2S2QXM1</accession>
<keyword evidence="1" id="KW-0812">Transmembrane</keyword>
<evidence type="ECO:0000313" key="2">
    <source>
        <dbReference type="EMBL" id="MBY82260.1"/>
    </source>
</evidence>
<feature type="transmembrane region" description="Helical" evidence="1">
    <location>
        <begin position="88"/>
        <end position="106"/>
    </location>
</feature>
<dbReference type="OrthoDB" id="6593530at2759"/>
<proteinExistence type="predicted"/>
<feature type="transmembrane region" description="Helical" evidence="1">
    <location>
        <begin position="54"/>
        <end position="76"/>
    </location>
</feature>
<reference evidence="2" key="1">
    <citation type="submission" date="2018-04" db="EMBL/GenBank/DDBJ databases">
        <title>Transcriptome assembly of Sipha flava.</title>
        <authorList>
            <person name="Scully E.D."/>
            <person name="Geib S.M."/>
            <person name="Palmer N.A."/>
            <person name="Koch K."/>
            <person name="Bradshaw J."/>
            <person name="Heng-Moss T."/>
            <person name="Sarath G."/>
        </authorList>
    </citation>
    <scope>NUCLEOTIDE SEQUENCE</scope>
</reference>
<gene>
    <name evidence="2" type="ORF">g.34748</name>
</gene>
<organism evidence="2">
    <name type="scientific">Sipha flava</name>
    <name type="common">yellow sugarcane aphid</name>
    <dbReference type="NCBI Taxonomy" id="143950"/>
    <lineage>
        <taxon>Eukaryota</taxon>
        <taxon>Metazoa</taxon>
        <taxon>Ecdysozoa</taxon>
        <taxon>Arthropoda</taxon>
        <taxon>Hexapoda</taxon>
        <taxon>Insecta</taxon>
        <taxon>Pterygota</taxon>
        <taxon>Neoptera</taxon>
        <taxon>Paraneoptera</taxon>
        <taxon>Hemiptera</taxon>
        <taxon>Sternorrhyncha</taxon>
        <taxon>Aphidomorpha</taxon>
        <taxon>Aphidoidea</taxon>
        <taxon>Aphididae</taxon>
        <taxon>Sipha</taxon>
    </lineage>
</organism>
<sequence>MRVETDTNRRLCRRAMLFAARDRSTWLPGAYSDLLLGATQIFSSIQVQHLQSVVYYRCFQGVAAQLLMPLILQILIPTYSDDDGSALFWILDIVEYFMYCITIFLIKRVITSLRVL</sequence>
<name>A0A2S2QXM1_9HEMI</name>
<keyword evidence="1" id="KW-1133">Transmembrane helix</keyword>
<dbReference type="EMBL" id="GGMS01013057">
    <property type="protein sequence ID" value="MBY82260.1"/>
    <property type="molecule type" value="Transcribed_RNA"/>
</dbReference>
<protein>
    <submittedName>
        <fullName evidence="2">Uncharacterized protein</fullName>
    </submittedName>
</protein>